<evidence type="ECO:0000313" key="2">
    <source>
        <dbReference type="Proteomes" id="UP000430670"/>
    </source>
</evidence>
<dbReference type="OrthoDB" id="1681497at2"/>
<name>A0A6I3SPI8_HELMO</name>
<proteinExistence type="predicted"/>
<sequence length="159" mass="17752">MATETTLTEKANCRMICPCLESLCNSMEACGHCNPEQCVVGLIRKISEQAIRTGRFKKAKTEFFSQEIAGKGLRDKKQTLELLGITLSQCKNCGQGHQENCPVNLTRIGLVYALTNHGDVFTYPGNSVQFILNLHKTDPATAKELMHIYDKRRPAINHL</sequence>
<gene>
    <name evidence="1" type="ORF">GJ688_18600</name>
</gene>
<evidence type="ECO:0000313" key="1">
    <source>
        <dbReference type="EMBL" id="MTV50931.1"/>
    </source>
</evidence>
<dbReference type="EMBL" id="WNKU01000045">
    <property type="protein sequence ID" value="MTV50931.1"/>
    <property type="molecule type" value="Genomic_DNA"/>
</dbReference>
<dbReference type="RefSeq" id="WP_155478012.1">
    <property type="nucleotide sequence ID" value="NZ_WNKU01000045.1"/>
</dbReference>
<organism evidence="1 2">
    <name type="scientific">Heliobacterium mobile</name>
    <name type="common">Heliobacillus mobilis</name>
    <dbReference type="NCBI Taxonomy" id="28064"/>
    <lineage>
        <taxon>Bacteria</taxon>
        <taxon>Bacillati</taxon>
        <taxon>Bacillota</taxon>
        <taxon>Clostridia</taxon>
        <taxon>Eubacteriales</taxon>
        <taxon>Heliobacteriaceae</taxon>
        <taxon>Heliobacterium</taxon>
    </lineage>
</organism>
<protein>
    <submittedName>
        <fullName evidence="1">Uncharacterized protein</fullName>
    </submittedName>
</protein>
<keyword evidence="2" id="KW-1185">Reference proteome</keyword>
<accession>A0A6I3SPI8</accession>
<dbReference type="AlphaFoldDB" id="A0A6I3SPI8"/>
<reference evidence="1 2" key="1">
    <citation type="submission" date="2019-11" db="EMBL/GenBank/DDBJ databases">
        <title>Whole-genome sequence of a the green, strictly anaerobic photosynthetic bacterium Heliobacillus mobilis DSM 6151.</title>
        <authorList>
            <person name="Kyndt J.A."/>
            <person name="Meyer T.E."/>
        </authorList>
    </citation>
    <scope>NUCLEOTIDE SEQUENCE [LARGE SCALE GENOMIC DNA]</scope>
    <source>
        <strain evidence="1 2">DSM 6151</strain>
    </source>
</reference>
<comment type="caution">
    <text evidence="1">The sequence shown here is derived from an EMBL/GenBank/DDBJ whole genome shotgun (WGS) entry which is preliminary data.</text>
</comment>
<dbReference type="Proteomes" id="UP000430670">
    <property type="component" value="Unassembled WGS sequence"/>
</dbReference>